<dbReference type="GO" id="GO:0016787">
    <property type="term" value="F:hydrolase activity"/>
    <property type="evidence" value="ECO:0007669"/>
    <property type="project" value="UniProtKB-KW"/>
</dbReference>
<dbReference type="InterPro" id="IPR001466">
    <property type="entry name" value="Beta-lactam-related"/>
</dbReference>
<sequence>MTLKRTPFILTKFNNLRFFKALSSLLFLFLIFSLSFSPVEGISKQSLYFPSKGDAWEKRKPEDLGMNSKLLQEAVEFARENPSKDPKDLKKAIERSSSREPFFSILGPTKERGETNGIVIKNGYIVAEWGDTKRVDMTFSVTKSYLSTVAGLALDAGLIGDVQEHVKKYVKDGKFDSEHNAKITWHHLLTQTSDWSGTLWDRQDWADRPPRDATWDKIRNRELNEPGTNFKYNDVRVNLLAYSLLQVWRLPLPVILREKIMDRIDASSTWRWHGYKNSWVLIDGVKVQSVSGGGHWGGGMFISTRDQARFGLLFLRKGNWRGKQLISQKWVRMIQVPTPVVPVYGYMWWLNTKKQRIPSAPESLYFAVGFGGNYIVVDNEHDLVIVVRWTGDLDGIVKRVLDSIK</sequence>
<dbReference type="EMBL" id="LAZR01000722">
    <property type="protein sequence ID" value="KKN59565.1"/>
    <property type="molecule type" value="Genomic_DNA"/>
</dbReference>
<feature type="domain" description="Beta-lactamase-related" evidence="2">
    <location>
        <begin position="138"/>
        <end position="390"/>
    </location>
</feature>
<organism evidence="3">
    <name type="scientific">marine sediment metagenome</name>
    <dbReference type="NCBI Taxonomy" id="412755"/>
    <lineage>
        <taxon>unclassified sequences</taxon>
        <taxon>metagenomes</taxon>
        <taxon>ecological metagenomes</taxon>
    </lineage>
</organism>
<keyword evidence="1" id="KW-0378">Hydrolase</keyword>
<gene>
    <name evidence="3" type="ORF">LCGC14_0540720</name>
</gene>
<dbReference type="InterPro" id="IPR012338">
    <property type="entry name" value="Beta-lactam/transpept-like"/>
</dbReference>
<dbReference type="PANTHER" id="PTHR43283:SF11">
    <property type="entry name" value="BETA-LACTAMASE-RELATED DOMAIN-CONTAINING PROTEIN"/>
    <property type="match status" value="1"/>
</dbReference>
<evidence type="ECO:0000313" key="3">
    <source>
        <dbReference type="EMBL" id="KKN59565.1"/>
    </source>
</evidence>
<name>A0A0F9RSY3_9ZZZZ</name>
<comment type="caution">
    <text evidence="3">The sequence shown here is derived from an EMBL/GenBank/DDBJ whole genome shotgun (WGS) entry which is preliminary data.</text>
</comment>
<evidence type="ECO:0000256" key="1">
    <source>
        <dbReference type="ARBA" id="ARBA00022801"/>
    </source>
</evidence>
<dbReference type="InterPro" id="IPR050789">
    <property type="entry name" value="Diverse_Enzym_Activities"/>
</dbReference>
<dbReference type="Gene3D" id="3.40.710.10">
    <property type="entry name" value="DD-peptidase/beta-lactamase superfamily"/>
    <property type="match status" value="1"/>
</dbReference>
<proteinExistence type="predicted"/>
<accession>A0A0F9RSY3</accession>
<dbReference type="AlphaFoldDB" id="A0A0F9RSY3"/>
<reference evidence="3" key="1">
    <citation type="journal article" date="2015" name="Nature">
        <title>Complex archaea that bridge the gap between prokaryotes and eukaryotes.</title>
        <authorList>
            <person name="Spang A."/>
            <person name="Saw J.H."/>
            <person name="Jorgensen S.L."/>
            <person name="Zaremba-Niedzwiedzka K."/>
            <person name="Martijn J."/>
            <person name="Lind A.E."/>
            <person name="van Eijk R."/>
            <person name="Schleper C."/>
            <person name="Guy L."/>
            <person name="Ettema T.J."/>
        </authorList>
    </citation>
    <scope>NUCLEOTIDE SEQUENCE</scope>
</reference>
<dbReference type="PANTHER" id="PTHR43283">
    <property type="entry name" value="BETA-LACTAMASE-RELATED"/>
    <property type="match status" value="1"/>
</dbReference>
<evidence type="ECO:0000259" key="2">
    <source>
        <dbReference type="Pfam" id="PF00144"/>
    </source>
</evidence>
<dbReference type="Pfam" id="PF00144">
    <property type="entry name" value="Beta-lactamase"/>
    <property type="match status" value="1"/>
</dbReference>
<dbReference type="SUPFAM" id="SSF56601">
    <property type="entry name" value="beta-lactamase/transpeptidase-like"/>
    <property type="match status" value="1"/>
</dbReference>
<protein>
    <recommendedName>
        <fullName evidence="2">Beta-lactamase-related domain-containing protein</fullName>
    </recommendedName>
</protein>